<dbReference type="InterPro" id="IPR011684">
    <property type="entry name" value="NAB"/>
</dbReference>
<dbReference type="RefSeq" id="XP_022750435.1">
    <property type="nucleotide sequence ID" value="XM_022894700.1"/>
</dbReference>
<dbReference type="PANTHER" id="PTHR32258:SF15">
    <property type="entry name" value="NAB DOMAIN-CONTAINING PROTEIN"/>
    <property type="match status" value="1"/>
</dbReference>
<reference evidence="7" key="1">
    <citation type="submission" date="2025-08" db="UniProtKB">
        <authorList>
            <consortium name="RefSeq"/>
        </authorList>
    </citation>
    <scope>IDENTIFICATION</scope>
    <source>
        <tissue evidence="7">Fruit stalk</tissue>
    </source>
</reference>
<organism evidence="6 7">
    <name type="scientific">Durio zibethinus</name>
    <name type="common">Durian</name>
    <dbReference type="NCBI Taxonomy" id="66656"/>
    <lineage>
        <taxon>Eukaryota</taxon>
        <taxon>Viridiplantae</taxon>
        <taxon>Streptophyta</taxon>
        <taxon>Embryophyta</taxon>
        <taxon>Tracheophyta</taxon>
        <taxon>Spermatophyta</taxon>
        <taxon>Magnoliopsida</taxon>
        <taxon>eudicotyledons</taxon>
        <taxon>Gunneridae</taxon>
        <taxon>Pentapetalae</taxon>
        <taxon>rosids</taxon>
        <taxon>malvids</taxon>
        <taxon>Malvales</taxon>
        <taxon>Malvaceae</taxon>
        <taxon>Helicteroideae</taxon>
        <taxon>Durio</taxon>
    </lineage>
</organism>
<dbReference type="PROSITE" id="PS51774">
    <property type="entry name" value="NAB"/>
    <property type="match status" value="1"/>
</dbReference>
<feature type="region of interest" description="Disordered" evidence="4">
    <location>
        <begin position="80"/>
        <end position="110"/>
    </location>
</feature>
<evidence type="ECO:0000313" key="6">
    <source>
        <dbReference type="Proteomes" id="UP000515121"/>
    </source>
</evidence>
<protein>
    <submittedName>
        <fullName evidence="7">Protein NETWORKED 3A-like</fullName>
    </submittedName>
</protein>
<dbReference type="GeneID" id="111299488"/>
<evidence type="ECO:0000256" key="3">
    <source>
        <dbReference type="SAM" id="Coils"/>
    </source>
</evidence>
<keyword evidence="6" id="KW-1185">Reference proteome</keyword>
<gene>
    <name evidence="7" type="primary">LOC111299488</name>
</gene>
<dbReference type="InterPro" id="IPR051861">
    <property type="entry name" value="NET_actin-binding_domain"/>
</dbReference>
<dbReference type="PANTHER" id="PTHR32258">
    <property type="entry name" value="PROTEIN NETWORKED 4A"/>
    <property type="match status" value="1"/>
</dbReference>
<feature type="domain" description="NAB" evidence="5">
    <location>
        <begin position="4"/>
        <end position="84"/>
    </location>
</feature>
<feature type="compositionally biased region" description="Low complexity" evidence="4">
    <location>
        <begin position="82"/>
        <end position="99"/>
    </location>
</feature>
<dbReference type="AlphaFoldDB" id="A0A6P5ZD77"/>
<evidence type="ECO:0000259" key="5">
    <source>
        <dbReference type="PROSITE" id="PS51774"/>
    </source>
</evidence>
<accession>A0A6P5ZD77</accession>
<proteinExistence type="inferred from homology"/>
<keyword evidence="1 3" id="KW-0175">Coiled coil</keyword>
<dbReference type="Pfam" id="PF07765">
    <property type="entry name" value="KIP1"/>
    <property type="match status" value="1"/>
</dbReference>
<dbReference type="KEGG" id="dzi:111299488"/>
<dbReference type="GO" id="GO:0003779">
    <property type="term" value="F:actin binding"/>
    <property type="evidence" value="ECO:0007669"/>
    <property type="project" value="InterPro"/>
</dbReference>
<feature type="compositionally biased region" description="Polar residues" evidence="4">
    <location>
        <begin position="100"/>
        <end position="109"/>
    </location>
</feature>
<comment type="similarity">
    <text evidence="2">Belongs to the NET family.</text>
</comment>
<evidence type="ECO:0000256" key="4">
    <source>
        <dbReference type="SAM" id="MobiDB-lite"/>
    </source>
</evidence>
<sequence length="291" mass="33645">MENSTASSSSPATPQQSQWLHTTLLDLDEKMKAMMTLLEEDDKSSCQNAHVSLNRKQELVQMLGELNRSYSSLLHKYDQLRSKSQNPSHSGSSSLSSNSTEIQHATSNRRVLEASDDPIWEASKFVLDDPDHFQHYRSNFEYLNKLADDHLILTEQCNMSSMRNHEQTNGEFSDEEDVVLKMSGFQRFNPEAAEFQKGGFESENKWFQLKFQFTKLMEDNLRQQAELLRRNDEKRQTINGLRLQLQHLKSENKTLLQKCPHCSKIGEKYNYSQTSRSTGLFLGKFFQGRCS</sequence>
<dbReference type="OrthoDB" id="1924020at2759"/>
<evidence type="ECO:0000313" key="7">
    <source>
        <dbReference type="RefSeq" id="XP_022750435.1"/>
    </source>
</evidence>
<evidence type="ECO:0000256" key="2">
    <source>
        <dbReference type="ARBA" id="ARBA00038006"/>
    </source>
</evidence>
<feature type="coiled-coil region" evidence="3">
    <location>
        <begin position="231"/>
        <end position="258"/>
    </location>
</feature>
<evidence type="ECO:0000256" key="1">
    <source>
        <dbReference type="ARBA" id="ARBA00023054"/>
    </source>
</evidence>
<name>A0A6P5ZD77_DURZI</name>
<dbReference type="Proteomes" id="UP000515121">
    <property type="component" value="Unplaced"/>
</dbReference>